<comment type="caution">
    <text evidence="10">The sequence shown here is derived from an EMBL/GenBank/DDBJ whole genome shotgun (WGS) entry which is preliminary data.</text>
</comment>
<dbReference type="InterPro" id="IPR036236">
    <property type="entry name" value="Znf_C2H2_sf"/>
</dbReference>
<evidence type="ECO:0000256" key="4">
    <source>
        <dbReference type="ARBA" id="ARBA00022771"/>
    </source>
</evidence>
<gene>
    <name evidence="10" type="ORF">HPB52_009511</name>
</gene>
<feature type="compositionally biased region" description="Polar residues" evidence="8">
    <location>
        <begin position="291"/>
        <end position="300"/>
    </location>
</feature>
<evidence type="ECO:0000256" key="1">
    <source>
        <dbReference type="ARBA" id="ARBA00004123"/>
    </source>
</evidence>
<name>A0A9D4SNA6_RHISA</name>
<dbReference type="GO" id="GO:0000981">
    <property type="term" value="F:DNA-binding transcription factor activity, RNA polymerase II-specific"/>
    <property type="evidence" value="ECO:0007669"/>
    <property type="project" value="TreeGrafter"/>
</dbReference>
<dbReference type="FunFam" id="3.30.160.60:FF:002343">
    <property type="entry name" value="Zinc finger protein 33A"/>
    <property type="match status" value="1"/>
</dbReference>
<evidence type="ECO:0000256" key="6">
    <source>
        <dbReference type="ARBA" id="ARBA00023242"/>
    </source>
</evidence>
<dbReference type="PROSITE" id="PS00028">
    <property type="entry name" value="ZINC_FINGER_C2H2_1"/>
    <property type="match status" value="4"/>
</dbReference>
<dbReference type="Gene3D" id="3.30.160.60">
    <property type="entry name" value="Classic Zinc Finger"/>
    <property type="match status" value="4"/>
</dbReference>
<keyword evidence="6" id="KW-0539">Nucleus</keyword>
<dbReference type="PANTHER" id="PTHR24394:SF29">
    <property type="entry name" value="MYONEURIN"/>
    <property type="match status" value="1"/>
</dbReference>
<dbReference type="GO" id="GO:0008270">
    <property type="term" value="F:zinc ion binding"/>
    <property type="evidence" value="ECO:0007669"/>
    <property type="project" value="UniProtKB-KW"/>
</dbReference>
<dbReference type="SMART" id="SM00355">
    <property type="entry name" value="ZnF_C2H2"/>
    <property type="match status" value="4"/>
</dbReference>
<keyword evidence="3" id="KW-0677">Repeat</keyword>
<keyword evidence="2" id="KW-0479">Metal-binding</keyword>
<evidence type="ECO:0000259" key="9">
    <source>
        <dbReference type="PROSITE" id="PS50157"/>
    </source>
</evidence>
<keyword evidence="4 7" id="KW-0863">Zinc-finger</keyword>
<dbReference type="AlphaFoldDB" id="A0A9D4SNA6"/>
<organism evidence="10 11">
    <name type="scientific">Rhipicephalus sanguineus</name>
    <name type="common">Brown dog tick</name>
    <name type="synonym">Ixodes sanguineus</name>
    <dbReference type="NCBI Taxonomy" id="34632"/>
    <lineage>
        <taxon>Eukaryota</taxon>
        <taxon>Metazoa</taxon>
        <taxon>Ecdysozoa</taxon>
        <taxon>Arthropoda</taxon>
        <taxon>Chelicerata</taxon>
        <taxon>Arachnida</taxon>
        <taxon>Acari</taxon>
        <taxon>Parasitiformes</taxon>
        <taxon>Ixodida</taxon>
        <taxon>Ixodoidea</taxon>
        <taxon>Ixodidae</taxon>
        <taxon>Rhipicephalinae</taxon>
        <taxon>Rhipicephalus</taxon>
        <taxon>Rhipicephalus</taxon>
    </lineage>
</organism>
<reference evidence="10" key="2">
    <citation type="submission" date="2021-09" db="EMBL/GenBank/DDBJ databases">
        <authorList>
            <person name="Jia N."/>
            <person name="Wang J."/>
            <person name="Shi W."/>
            <person name="Du L."/>
            <person name="Sun Y."/>
            <person name="Zhan W."/>
            <person name="Jiang J."/>
            <person name="Wang Q."/>
            <person name="Zhang B."/>
            <person name="Ji P."/>
            <person name="Sakyi L.B."/>
            <person name="Cui X."/>
            <person name="Yuan T."/>
            <person name="Jiang B."/>
            <person name="Yang W."/>
            <person name="Lam T.T.-Y."/>
            <person name="Chang Q."/>
            <person name="Ding S."/>
            <person name="Wang X."/>
            <person name="Zhu J."/>
            <person name="Ruan X."/>
            <person name="Zhao L."/>
            <person name="Wei J."/>
            <person name="Que T."/>
            <person name="Du C."/>
            <person name="Cheng J."/>
            <person name="Dai P."/>
            <person name="Han X."/>
            <person name="Huang E."/>
            <person name="Gao Y."/>
            <person name="Liu J."/>
            <person name="Shao H."/>
            <person name="Ye R."/>
            <person name="Li L."/>
            <person name="Wei W."/>
            <person name="Wang X."/>
            <person name="Wang C."/>
            <person name="Huo Q."/>
            <person name="Li W."/>
            <person name="Guo W."/>
            <person name="Chen H."/>
            <person name="Chen S."/>
            <person name="Zhou L."/>
            <person name="Zhou L."/>
            <person name="Ni X."/>
            <person name="Tian J."/>
            <person name="Zhou Y."/>
            <person name="Sheng Y."/>
            <person name="Liu T."/>
            <person name="Pan Y."/>
            <person name="Xia L."/>
            <person name="Li J."/>
            <person name="Zhao F."/>
            <person name="Cao W."/>
        </authorList>
    </citation>
    <scope>NUCLEOTIDE SEQUENCE</scope>
    <source>
        <strain evidence="10">Rsan-2018</strain>
        <tissue evidence="10">Larvae</tissue>
    </source>
</reference>
<dbReference type="FunFam" id="3.30.160.60:FF:000250">
    <property type="entry name" value="zinc finger protein 197 isoform X1"/>
    <property type="match status" value="1"/>
</dbReference>
<dbReference type="Pfam" id="PF00096">
    <property type="entry name" value="zf-C2H2"/>
    <property type="match status" value="2"/>
</dbReference>
<dbReference type="PANTHER" id="PTHR24394">
    <property type="entry name" value="ZINC FINGER PROTEIN"/>
    <property type="match status" value="1"/>
</dbReference>
<dbReference type="Proteomes" id="UP000821837">
    <property type="component" value="Unassembled WGS sequence"/>
</dbReference>
<evidence type="ECO:0000256" key="7">
    <source>
        <dbReference type="PROSITE-ProRule" id="PRU00042"/>
    </source>
</evidence>
<dbReference type="VEuPathDB" id="VectorBase:RSAN_055077"/>
<evidence type="ECO:0000256" key="8">
    <source>
        <dbReference type="SAM" id="MobiDB-lite"/>
    </source>
</evidence>
<reference evidence="10" key="1">
    <citation type="journal article" date="2020" name="Cell">
        <title>Large-Scale Comparative Analyses of Tick Genomes Elucidate Their Genetic Diversity and Vector Capacities.</title>
        <authorList>
            <consortium name="Tick Genome and Microbiome Consortium (TIGMIC)"/>
            <person name="Jia N."/>
            <person name="Wang J."/>
            <person name="Shi W."/>
            <person name="Du L."/>
            <person name="Sun Y."/>
            <person name="Zhan W."/>
            <person name="Jiang J.F."/>
            <person name="Wang Q."/>
            <person name="Zhang B."/>
            <person name="Ji P."/>
            <person name="Bell-Sakyi L."/>
            <person name="Cui X.M."/>
            <person name="Yuan T.T."/>
            <person name="Jiang B.G."/>
            <person name="Yang W.F."/>
            <person name="Lam T.T."/>
            <person name="Chang Q.C."/>
            <person name="Ding S.J."/>
            <person name="Wang X.J."/>
            <person name="Zhu J.G."/>
            <person name="Ruan X.D."/>
            <person name="Zhao L."/>
            <person name="Wei J.T."/>
            <person name="Ye R.Z."/>
            <person name="Que T.C."/>
            <person name="Du C.H."/>
            <person name="Zhou Y.H."/>
            <person name="Cheng J.X."/>
            <person name="Dai P.F."/>
            <person name="Guo W.B."/>
            <person name="Han X.H."/>
            <person name="Huang E.J."/>
            <person name="Li L.F."/>
            <person name="Wei W."/>
            <person name="Gao Y.C."/>
            <person name="Liu J.Z."/>
            <person name="Shao H.Z."/>
            <person name="Wang X."/>
            <person name="Wang C.C."/>
            <person name="Yang T.C."/>
            <person name="Huo Q.B."/>
            <person name="Li W."/>
            <person name="Chen H.Y."/>
            <person name="Chen S.E."/>
            <person name="Zhou L.G."/>
            <person name="Ni X.B."/>
            <person name="Tian J.H."/>
            <person name="Sheng Y."/>
            <person name="Liu T."/>
            <person name="Pan Y.S."/>
            <person name="Xia L.Y."/>
            <person name="Li J."/>
            <person name="Zhao F."/>
            <person name="Cao W.C."/>
        </authorList>
    </citation>
    <scope>NUCLEOTIDE SEQUENCE</scope>
    <source>
        <strain evidence="10">Rsan-2018</strain>
    </source>
</reference>
<dbReference type="PROSITE" id="PS50157">
    <property type="entry name" value="ZINC_FINGER_C2H2_2"/>
    <property type="match status" value="4"/>
</dbReference>
<sequence length="300" mass="33738">MVEINKSTRHPLPFAGAALRDGDRDCGWGRLGGRMPTSQGFLGTSAVNLESAASAERWHERGILQAPDEDKQTQVTLEEAERRAVTSHDVKPMQARPRRSRHGSVPWSRTTAAAFAGRLSAVSSNLKRHGATHTGKKPYACLCCPATFALKWSLENHVLTHTGAKKHGCPTCGRMFARKQYVARHLRLHTGEKPFTCRLCPAEFAHQTTLEQHLFTHTDEKPYRCEECGRRFAQRASLFRHNYVHTREKHYACDRCPAAFSHKKRGRRPGPSHRSATTCKAMSESCKEQSPRNSMKTRAD</sequence>
<dbReference type="SUPFAM" id="SSF57667">
    <property type="entry name" value="beta-beta-alpha zinc fingers"/>
    <property type="match status" value="3"/>
</dbReference>
<evidence type="ECO:0000313" key="11">
    <source>
        <dbReference type="Proteomes" id="UP000821837"/>
    </source>
</evidence>
<evidence type="ECO:0000313" key="10">
    <source>
        <dbReference type="EMBL" id="KAH7935522.1"/>
    </source>
</evidence>
<keyword evidence="5" id="KW-0862">Zinc</keyword>
<feature type="domain" description="C2H2-type" evidence="9">
    <location>
        <begin position="167"/>
        <end position="194"/>
    </location>
</feature>
<dbReference type="InterPro" id="IPR013087">
    <property type="entry name" value="Znf_C2H2_type"/>
</dbReference>
<evidence type="ECO:0000256" key="3">
    <source>
        <dbReference type="ARBA" id="ARBA00022737"/>
    </source>
</evidence>
<feature type="region of interest" description="Disordered" evidence="8">
    <location>
        <begin position="83"/>
        <end position="107"/>
    </location>
</feature>
<protein>
    <recommendedName>
        <fullName evidence="9">C2H2-type domain-containing protein</fullName>
    </recommendedName>
</protein>
<feature type="compositionally biased region" description="Basic residues" evidence="8">
    <location>
        <begin position="261"/>
        <end position="271"/>
    </location>
</feature>
<dbReference type="EMBL" id="JABSTV010001255">
    <property type="protein sequence ID" value="KAH7935522.1"/>
    <property type="molecule type" value="Genomic_DNA"/>
</dbReference>
<comment type="subcellular location">
    <subcellularLocation>
        <location evidence="1">Nucleus</location>
    </subcellularLocation>
</comment>
<dbReference type="FunFam" id="3.30.160.60:FF:000100">
    <property type="entry name" value="Zinc finger 45-like"/>
    <property type="match status" value="2"/>
</dbReference>
<feature type="domain" description="C2H2-type" evidence="9">
    <location>
        <begin position="223"/>
        <end position="250"/>
    </location>
</feature>
<evidence type="ECO:0000256" key="5">
    <source>
        <dbReference type="ARBA" id="ARBA00022833"/>
    </source>
</evidence>
<accession>A0A9D4SNA6</accession>
<feature type="domain" description="C2H2-type" evidence="9">
    <location>
        <begin position="195"/>
        <end position="222"/>
    </location>
</feature>
<feature type="region of interest" description="Disordered" evidence="8">
    <location>
        <begin position="261"/>
        <end position="300"/>
    </location>
</feature>
<evidence type="ECO:0000256" key="2">
    <source>
        <dbReference type="ARBA" id="ARBA00022723"/>
    </source>
</evidence>
<dbReference type="GO" id="GO:0005634">
    <property type="term" value="C:nucleus"/>
    <property type="evidence" value="ECO:0007669"/>
    <property type="project" value="UniProtKB-SubCell"/>
</dbReference>
<keyword evidence="11" id="KW-1185">Reference proteome</keyword>
<feature type="domain" description="C2H2-type" evidence="9">
    <location>
        <begin position="139"/>
        <end position="166"/>
    </location>
</feature>
<proteinExistence type="predicted"/>